<dbReference type="Pfam" id="PF00534">
    <property type="entry name" value="Glycos_transf_1"/>
    <property type="match status" value="1"/>
</dbReference>
<feature type="domain" description="Glycosyl transferase family 1" evidence="1">
    <location>
        <begin position="4"/>
        <end position="138"/>
    </location>
</feature>
<evidence type="ECO:0000313" key="3">
    <source>
        <dbReference type="Proteomes" id="UP000034324"/>
    </source>
</evidence>
<name>A0A0G0KCF0_9BACT</name>
<dbReference type="GO" id="GO:0016757">
    <property type="term" value="F:glycosyltransferase activity"/>
    <property type="evidence" value="ECO:0007669"/>
    <property type="project" value="InterPro"/>
</dbReference>
<proteinExistence type="predicted"/>
<gene>
    <name evidence="2" type="ORF">US99_C0042G0001</name>
</gene>
<dbReference type="Proteomes" id="UP000034324">
    <property type="component" value="Unassembled WGS sequence"/>
</dbReference>
<comment type="caution">
    <text evidence="2">The sequence shown here is derived from an EMBL/GenBank/DDBJ whole genome shotgun (WGS) entry which is preliminary data.</text>
</comment>
<accession>A0A0G0KCF0</accession>
<reference evidence="2 3" key="1">
    <citation type="journal article" date="2015" name="Nature">
        <title>rRNA introns, odd ribosomes, and small enigmatic genomes across a large radiation of phyla.</title>
        <authorList>
            <person name="Brown C.T."/>
            <person name="Hug L.A."/>
            <person name="Thomas B.C."/>
            <person name="Sharon I."/>
            <person name="Castelle C.J."/>
            <person name="Singh A."/>
            <person name="Wilkins M.J."/>
            <person name="Williams K.H."/>
            <person name="Banfield J.F."/>
        </authorList>
    </citation>
    <scope>NUCLEOTIDE SEQUENCE [LARGE SCALE GENOMIC DNA]</scope>
</reference>
<dbReference type="PANTHER" id="PTHR45947:SF3">
    <property type="entry name" value="SULFOQUINOVOSYL TRANSFERASE SQD2"/>
    <property type="match status" value="1"/>
</dbReference>
<dbReference type="CDD" id="cd03801">
    <property type="entry name" value="GT4_PimA-like"/>
    <property type="match status" value="1"/>
</dbReference>
<organism evidence="2 3">
    <name type="scientific">Candidatus Daviesbacteria bacterium GW2011_GWF2_38_6</name>
    <dbReference type="NCBI Taxonomy" id="1618432"/>
    <lineage>
        <taxon>Bacteria</taxon>
        <taxon>Candidatus Daviesiibacteriota</taxon>
    </lineage>
</organism>
<dbReference type="InterPro" id="IPR050194">
    <property type="entry name" value="Glycosyltransferase_grp1"/>
</dbReference>
<keyword evidence="2" id="KW-0808">Transferase</keyword>
<dbReference type="EMBL" id="LBVC01000042">
    <property type="protein sequence ID" value="KKQ77328.1"/>
    <property type="molecule type" value="Genomic_DNA"/>
</dbReference>
<protein>
    <submittedName>
        <fullName evidence="2">Glycosyltransferase</fullName>
    </submittedName>
</protein>
<evidence type="ECO:0000313" key="2">
    <source>
        <dbReference type="EMBL" id="KKQ77328.1"/>
    </source>
</evidence>
<evidence type="ECO:0000259" key="1">
    <source>
        <dbReference type="Pfam" id="PF00534"/>
    </source>
</evidence>
<feature type="non-terminal residue" evidence="2">
    <location>
        <position position="1"/>
    </location>
</feature>
<dbReference type="Gene3D" id="3.40.50.2000">
    <property type="entry name" value="Glycogen Phosphorylase B"/>
    <property type="match status" value="1"/>
</dbReference>
<dbReference type="PANTHER" id="PTHR45947">
    <property type="entry name" value="SULFOQUINOVOSYL TRANSFERASE SQD2"/>
    <property type="match status" value="1"/>
</dbReference>
<dbReference type="SUPFAM" id="SSF53756">
    <property type="entry name" value="UDP-Glycosyltransferase/glycogen phosphorylase"/>
    <property type="match status" value="1"/>
</dbReference>
<dbReference type="InterPro" id="IPR001296">
    <property type="entry name" value="Glyco_trans_1"/>
</dbReference>
<dbReference type="AlphaFoldDB" id="A0A0G0KCF0"/>
<sequence>EKQQTQIKKFNGRTNFIFAGTFYMKGGMEIIKAYESLYKKYPNTQLTIITAIHMMREGDIEFIKSLPGVILINAQLNEHQMIEIYKSNDVFILPTFRDGFGLVLVEALAYGMPLIITDQYATSEMVLDGYNGFIYPNHPLKDYDTKTYELLGKYYNPKDFYHDLFKFQKEGKTKALENFIYNSMEKFILNTDLIEEFSKNSIDLYNKKFHYQLISDKIESVFLDAIKK</sequence>